<dbReference type="Pfam" id="PF07883">
    <property type="entry name" value="Cupin_2"/>
    <property type="match status" value="1"/>
</dbReference>
<dbReference type="Gene3D" id="2.60.120.10">
    <property type="entry name" value="Jelly Rolls"/>
    <property type="match status" value="1"/>
</dbReference>
<sequence>MKGEINKSIDRGSYVKYPLFEGELPEGSYAQIVEVKPKSKVGKHYHKFQYELFYVIVGEAKLGIGSEEYLARPGDIFLVKPGQVHWVENDSEDSFKLLVIKLNFKGDDTVWL</sequence>
<dbReference type="InterPro" id="IPR014710">
    <property type="entry name" value="RmlC-like_jellyroll"/>
</dbReference>
<dbReference type="InterPro" id="IPR013096">
    <property type="entry name" value="Cupin_2"/>
</dbReference>
<dbReference type="RefSeq" id="WP_010884639.1">
    <property type="nucleotide sequence ID" value="NZ_DUJN01000004.1"/>
</dbReference>
<dbReference type="EMBL" id="DUJN01000004">
    <property type="protein sequence ID" value="HII60891.1"/>
    <property type="molecule type" value="Genomic_DNA"/>
</dbReference>
<name>A0A832WMF3_PYRHR</name>
<dbReference type="OMA" id="TVHWVIN"/>
<dbReference type="CDD" id="cd02208">
    <property type="entry name" value="cupin_RmlC-like"/>
    <property type="match status" value="1"/>
</dbReference>
<dbReference type="InterPro" id="IPR011051">
    <property type="entry name" value="RmlC_Cupin_sf"/>
</dbReference>
<dbReference type="PANTHER" id="PTHR43346:SF1">
    <property type="entry name" value="QUERCETIN 2,3-DIOXYGENASE-RELATED"/>
    <property type="match status" value="1"/>
</dbReference>
<dbReference type="AlphaFoldDB" id="A0A832WMF3"/>
<dbReference type="SUPFAM" id="SSF51182">
    <property type="entry name" value="RmlC-like cupins"/>
    <property type="match status" value="1"/>
</dbReference>
<evidence type="ECO:0000259" key="1">
    <source>
        <dbReference type="Pfam" id="PF07883"/>
    </source>
</evidence>
<gene>
    <name evidence="2" type="ORF">HA331_03900</name>
</gene>
<feature type="domain" description="Cupin type-2" evidence="1">
    <location>
        <begin position="32"/>
        <end position="100"/>
    </location>
</feature>
<reference evidence="2" key="1">
    <citation type="journal article" date="2020" name="bioRxiv">
        <title>A rank-normalized archaeal taxonomy based on genome phylogeny resolves widespread incomplete and uneven classifications.</title>
        <authorList>
            <person name="Rinke C."/>
            <person name="Chuvochina M."/>
            <person name="Mussig A.J."/>
            <person name="Chaumeil P.-A."/>
            <person name="Waite D.W."/>
            <person name="Whitman W.B."/>
            <person name="Parks D.H."/>
            <person name="Hugenholtz P."/>
        </authorList>
    </citation>
    <scope>NUCLEOTIDE SEQUENCE</scope>
    <source>
        <strain evidence="2">UBA8834</strain>
    </source>
</reference>
<dbReference type="InterPro" id="IPR052538">
    <property type="entry name" value="Flavonoid_dioxygenase-like"/>
</dbReference>
<organism evidence="2 3">
    <name type="scientific">Pyrococcus horikoshii</name>
    <dbReference type="NCBI Taxonomy" id="53953"/>
    <lineage>
        <taxon>Archaea</taxon>
        <taxon>Methanobacteriati</taxon>
        <taxon>Methanobacteriota</taxon>
        <taxon>Thermococci</taxon>
        <taxon>Thermococcales</taxon>
        <taxon>Thermococcaceae</taxon>
        <taxon>Pyrococcus</taxon>
    </lineage>
</organism>
<dbReference type="PANTHER" id="PTHR43346">
    <property type="entry name" value="LIGAND BINDING DOMAIN PROTEIN, PUTATIVE (AFU_ORTHOLOGUE AFUA_6G14370)-RELATED"/>
    <property type="match status" value="1"/>
</dbReference>
<evidence type="ECO:0000313" key="2">
    <source>
        <dbReference type="EMBL" id="HII60891.1"/>
    </source>
</evidence>
<protein>
    <submittedName>
        <fullName evidence="2">Cupin domain-containing protein</fullName>
    </submittedName>
</protein>
<accession>A0A832WMF3</accession>
<dbReference type="GeneID" id="1444426"/>
<dbReference type="Proteomes" id="UP000617544">
    <property type="component" value="Unassembled WGS sequence"/>
</dbReference>
<proteinExistence type="predicted"/>
<comment type="caution">
    <text evidence="2">The sequence shown here is derived from an EMBL/GenBank/DDBJ whole genome shotgun (WGS) entry which is preliminary data.</text>
</comment>
<evidence type="ECO:0000313" key="3">
    <source>
        <dbReference type="Proteomes" id="UP000617544"/>
    </source>
</evidence>